<evidence type="ECO:0000256" key="3">
    <source>
        <dbReference type="ARBA" id="ARBA00011738"/>
    </source>
</evidence>
<dbReference type="NCBIfam" id="NF003727">
    <property type="entry name" value="PRK05330.1"/>
    <property type="match status" value="1"/>
</dbReference>
<proteinExistence type="inferred from homology"/>
<protein>
    <recommendedName>
        <fullName evidence="4">coproporphyrinogen oxidase</fullName>
        <ecNumber evidence="4">1.3.3.3</ecNumber>
    </recommendedName>
</protein>
<dbReference type="PRINTS" id="PR00073">
    <property type="entry name" value="COPRGNOXDASE"/>
</dbReference>
<accession>A0A8K0NMD0</accession>
<feature type="region of interest" description="Disordered" evidence="7">
    <location>
        <begin position="23"/>
        <end position="43"/>
    </location>
</feature>
<sequence length="496" mass="55521">MLSANVIRSRLVTSMPKSSRSLASSAVRNVQRVSKGTSPADSSRKVLYSRAAAGFAAGLSIALYSGWTAQQNGSQAVQCESVDDLIVNRKSDDGETMRRKNKVVNNIGDEHDPTRPKEWDDPENPMRIRMSTWVMELQDRIVSGLEELEASVPPNEHNSDMQAPKFKRDHWLRPQGGEGSSCVIRGGRVFEKGGVNVSVVHGKLPPAAIKQMRADHKSLEIPEEDKDKSMPFFAAGISIVLHPWNPHAPTIHMNYRYFELDKASTPKDALDTTAGVSTSSGKAAEPIAWWFGGGSDLTPSYLYPEDAEHFHNSIKQAADAHHTAYYPAWKKWADKYFYIPHRGESRGIGGIFFDDLTTISDIHTVPGKRIVGSLEAEEPLREPSANQIFDIVKSMSNGFLNSYVPIMKRRIHTPVTEEERRWQLIRRGRYVEFNLVYDRGTKFGLFTPGARIESILMSLPETARWEYMSDMGVAGDGTRESKIMEVLKTPQDWATV</sequence>
<dbReference type="InterPro" id="IPR036406">
    <property type="entry name" value="Coprogen_oxidase_aer_sf"/>
</dbReference>
<dbReference type="InterPro" id="IPR018375">
    <property type="entry name" value="Coprogen_oxidase_CS"/>
</dbReference>
<evidence type="ECO:0000256" key="4">
    <source>
        <dbReference type="ARBA" id="ARBA00012869"/>
    </source>
</evidence>
<reference evidence="8" key="1">
    <citation type="submission" date="2020-04" db="EMBL/GenBank/DDBJ databases">
        <title>Analysis of mating type loci in Filobasidium floriforme.</title>
        <authorList>
            <person name="Nowrousian M."/>
        </authorList>
    </citation>
    <scope>NUCLEOTIDE SEQUENCE</scope>
    <source>
        <strain evidence="8">CBS 6242</strain>
    </source>
</reference>
<gene>
    <name evidence="8" type="ORF">FFLO_04452</name>
</gene>
<dbReference type="GO" id="GO:0004109">
    <property type="term" value="F:coproporphyrinogen oxidase activity"/>
    <property type="evidence" value="ECO:0007669"/>
    <property type="project" value="UniProtKB-EC"/>
</dbReference>
<dbReference type="GO" id="GO:0006782">
    <property type="term" value="P:protoporphyrinogen IX biosynthetic process"/>
    <property type="evidence" value="ECO:0007669"/>
    <property type="project" value="UniProtKB-UniPathway"/>
</dbReference>
<evidence type="ECO:0000313" key="8">
    <source>
        <dbReference type="EMBL" id="KAG7531331.1"/>
    </source>
</evidence>
<evidence type="ECO:0000256" key="2">
    <source>
        <dbReference type="ARBA" id="ARBA00010644"/>
    </source>
</evidence>
<organism evidence="8 9">
    <name type="scientific">Filobasidium floriforme</name>
    <dbReference type="NCBI Taxonomy" id="5210"/>
    <lineage>
        <taxon>Eukaryota</taxon>
        <taxon>Fungi</taxon>
        <taxon>Dikarya</taxon>
        <taxon>Basidiomycota</taxon>
        <taxon>Agaricomycotina</taxon>
        <taxon>Tremellomycetes</taxon>
        <taxon>Filobasidiales</taxon>
        <taxon>Filobasidiaceae</taxon>
        <taxon>Filobasidium</taxon>
    </lineage>
</organism>
<evidence type="ECO:0000313" key="9">
    <source>
        <dbReference type="Proteomes" id="UP000812966"/>
    </source>
</evidence>
<dbReference type="SUPFAM" id="SSF102886">
    <property type="entry name" value="Coproporphyrinogen III oxidase"/>
    <property type="match status" value="1"/>
</dbReference>
<comment type="subunit">
    <text evidence="3">Homodimer.</text>
</comment>
<evidence type="ECO:0000256" key="5">
    <source>
        <dbReference type="ARBA" id="ARBA00023002"/>
    </source>
</evidence>
<dbReference type="PANTHER" id="PTHR10755">
    <property type="entry name" value="COPROPORPHYRINOGEN III OXIDASE, MITOCHONDRIAL"/>
    <property type="match status" value="1"/>
</dbReference>
<evidence type="ECO:0000256" key="7">
    <source>
        <dbReference type="SAM" id="MobiDB-lite"/>
    </source>
</evidence>
<keyword evidence="9" id="KW-1185">Reference proteome</keyword>
<dbReference type="OrthoDB" id="15318at2759"/>
<dbReference type="EC" id="1.3.3.3" evidence="4"/>
<dbReference type="PANTHER" id="PTHR10755:SF0">
    <property type="entry name" value="OXYGEN-DEPENDENT COPROPORPHYRINOGEN-III OXIDASE, MITOCHONDRIAL"/>
    <property type="match status" value="1"/>
</dbReference>
<dbReference type="GO" id="GO:0005737">
    <property type="term" value="C:cytoplasm"/>
    <property type="evidence" value="ECO:0007669"/>
    <property type="project" value="TreeGrafter"/>
</dbReference>
<keyword evidence="5" id="KW-0560">Oxidoreductase</keyword>
<name>A0A8K0NMD0_9TREE</name>
<comment type="similarity">
    <text evidence="2">Belongs to the aerobic coproporphyrinogen-III oxidase family.</text>
</comment>
<evidence type="ECO:0000256" key="1">
    <source>
        <dbReference type="ARBA" id="ARBA00005168"/>
    </source>
</evidence>
<dbReference type="Pfam" id="PF01218">
    <property type="entry name" value="Coprogen_oxidas"/>
    <property type="match status" value="1"/>
</dbReference>
<dbReference type="InterPro" id="IPR001260">
    <property type="entry name" value="Coprogen_oxidase_aer"/>
</dbReference>
<dbReference type="PROSITE" id="PS01021">
    <property type="entry name" value="COPROGEN_OXIDASE"/>
    <property type="match status" value="1"/>
</dbReference>
<dbReference type="Gene3D" id="3.40.1500.10">
    <property type="entry name" value="Coproporphyrinogen III oxidase, aerobic"/>
    <property type="match status" value="1"/>
</dbReference>
<feature type="compositionally biased region" description="Polar residues" evidence="7">
    <location>
        <begin position="23"/>
        <end position="41"/>
    </location>
</feature>
<dbReference type="AlphaFoldDB" id="A0A8K0NMD0"/>
<evidence type="ECO:0000256" key="6">
    <source>
        <dbReference type="ARBA" id="ARBA00023244"/>
    </source>
</evidence>
<keyword evidence="6" id="KW-0627">Porphyrin biosynthesis</keyword>
<dbReference type="EMBL" id="JABELV010000094">
    <property type="protein sequence ID" value="KAG7531331.1"/>
    <property type="molecule type" value="Genomic_DNA"/>
</dbReference>
<comment type="caution">
    <text evidence="8">The sequence shown here is derived from an EMBL/GenBank/DDBJ whole genome shotgun (WGS) entry which is preliminary data.</text>
</comment>
<dbReference type="UniPathway" id="UPA00251">
    <property type="reaction ID" value="UER00322"/>
</dbReference>
<dbReference type="Proteomes" id="UP000812966">
    <property type="component" value="Unassembled WGS sequence"/>
</dbReference>
<comment type="pathway">
    <text evidence="1">Porphyrin-containing compound metabolism; protoporphyrin-IX biosynthesis; protoporphyrinogen-IX from coproporphyrinogen-III (O2 route): step 1/1.</text>
</comment>